<evidence type="ECO:0000313" key="6">
    <source>
        <dbReference type="Proteomes" id="UP000250235"/>
    </source>
</evidence>
<keyword evidence="6" id="KW-1185">Reference proteome</keyword>
<dbReference type="Proteomes" id="UP000250235">
    <property type="component" value="Unassembled WGS sequence"/>
</dbReference>
<feature type="coiled-coil region" evidence="3">
    <location>
        <begin position="373"/>
        <end position="463"/>
    </location>
</feature>
<feature type="coiled-coil region" evidence="3">
    <location>
        <begin position="1105"/>
        <end position="1132"/>
    </location>
</feature>
<reference evidence="5 6" key="1">
    <citation type="journal article" date="2015" name="Proc. Natl. Acad. Sci. U.S.A.">
        <title>The resurrection genome of Boea hygrometrica: A blueprint for survival of dehydration.</title>
        <authorList>
            <person name="Xiao L."/>
            <person name="Yang G."/>
            <person name="Zhang L."/>
            <person name="Yang X."/>
            <person name="Zhao S."/>
            <person name="Ji Z."/>
            <person name="Zhou Q."/>
            <person name="Hu M."/>
            <person name="Wang Y."/>
            <person name="Chen M."/>
            <person name="Xu Y."/>
            <person name="Jin H."/>
            <person name="Xiao X."/>
            <person name="Hu G."/>
            <person name="Bao F."/>
            <person name="Hu Y."/>
            <person name="Wan P."/>
            <person name="Li L."/>
            <person name="Deng X."/>
            <person name="Kuang T."/>
            <person name="Xiang C."/>
            <person name="Zhu J.K."/>
            <person name="Oliver M.J."/>
            <person name="He Y."/>
        </authorList>
    </citation>
    <scope>NUCLEOTIDE SEQUENCE [LARGE SCALE GENOMIC DNA]</scope>
    <source>
        <strain evidence="6">cv. XS01</strain>
    </source>
</reference>
<keyword evidence="1 3" id="KW-0175">Coiled coil</keyword>
<dbReference type="PANTHER" id="PTHR32258">
    <property type="entry name" value="PROTEIN NETWORKED 4A"/>
    <property type="match status" value="1"/>
</dbReference>
<dbReference type="OrthoDB" id="10255522at2759"/>
<evidence type="ECO:0000256" key="2">
    <source>
        <dbReference type="ARBA" id="ARBA00038006"/>
    </source>
</evidence>
<gene>
    <name evidence="5" type="ORF">F511_09051</name>
</gene>
<evidence type="ECO:0000256" key="1">
    <source>
        <dbReference type="ARBA" id="ARBA00023054"/>
    </source>
</evidence>
<evidence type="ECO:0000256" key="3">
    <source>
        <dbReference type="SAM" id="Coils"/>
    </source>
</evidence>
<dbReference type="AlphaFoldDB" id="A0A2Z7ASX9"/>
<dbReference type="EMBL" id="KV014362">
    <property type="protein sequence ID" value="KZV22529.1"/>
    <property type="molecule type" value="Genomic_DNA"/>
</dbReference>
<protein>
    <submittedName>
        <fullName evidence="5">Centromere-associated protein E-like</fullName>
    </submittedName>
</protein>
<evidence type="ECO:0000313" key="5">
    <source>
        <dbReference type="EMBL" id="KZV22529.1"/>
    </source>
</evidence>
<dbReference type="InterPro" id="IPR051861">
    <property type="entry name" value="NET_actin-binding_domain"/>
</dbReference>
<feature type="coiled-coil region" evidence="3">
    <location>
        <begin position="718"/>
        <end position="787"/>
    </location>
</feature>
<dbReference type="InterPro" id="IPR011684">
    <property type="entry name" value="NAB"/>
</dbReference>
<dbReference type="PROSITE" id="PS51774">
    <property type="entry name" value="NAB"/>
    <property type="match status" value="1"/>
</dbReference>
<feature type="coiled-coil region" evidence="3">
    <location>
        <begin position="229"/>
        <end position="298"/>
    </location>
</feature>
<organism evidence="5 6">
    <name type="scientific">Dorcoceras hygrometricum</name>
    <dbReference type="NCBI Taxonomy" id="472368"/>
    <lineage>
        <taxon>Eukaryota</taxon>
        <taxon>Viridiplantae</taxon>
        <taxon>Streptophyta</taxon>
        <taxon>Embryophyta</taxon>
        <taxon>Tracheophyta</taxon>
        <taxon>Spermatophyta</taxon>
        <taxon>Magnoliopsida</taxon>
        <taxon>eudicotyledons</taxon>
        <taxon>Gunneridae</taxon>
        <taxon>Pentapetalae</taxon>
        <taxon>asterids</taxon>
        <taxon>lamiids</taxon>
        <taxon>Lamiales</taxon>
        <taxon>Gesneriaceae</taxon>
        <taxon>Didymocarpoideae</taxon>
        <taxon>Trichosporeae</taxon>
        <taxon>Loxocarpinae</taxon>
        <taxon>Dorcoceras</taxon>
    </lineage>
</organism>
<dbReference type="GO" id="GO:0005886">
    <property type="term" value="C:plasma membrane"/>
    <property type="evidence" value="ECO:0007669"/>
    <property type="project" value="TreeGrafter"/>
</dbReference>
<sequence>MWHTDSRRMYSWWWNSHISPKNSKWLQDNLTDMDAKVKAMIKLIEEDADSFARRAEMYYKKRPELMKLVEEFYRAYRALAERYDHATGVIRHAHRRMAEAFPNQASLTFLDDSNASSDPGTDPRTSEKFTPLRMISEVGMLNEALDSNSTSSKSDIAGDSDYVTRKKVLKPNDQFGSIDRVRRGLNFEGVVRSNENNYVEDQESSEPDCVSKCEDTRTLEDPRVLRDRAENAEQGVEILEQTISKLTEEKEAAAFQYHQLSETISNLEQKLLSAQVEADRLNSEIRNGESKLHGAKEQCIVLEKSNQSLQFELDSLVSKVGTREQELTEKHKQPGRVWASVQEERLSFLEAKTAFQEELRSISSKLQYKAQLLNVAETRARGLEDEVLRVEAENKQILEKNSILEYSLLDLNAELDAARGKIEALEQFCEFLMSEKSTLVDDKDTLMTQLKEINGNLVKLSENNSILVKSLSGSRHQLEASKAKSKILEDSCQLLVNEKADLINEKDGLKYQLENKEAKLEELGKIHSELEDRCITLEKEKESNCRKVQELQNSLDVKREELLSYIQTTQTQSSGVEAERRLLNEECRWRKIELDQVLGKAMDDELEIFILRITVKELEESTRALLMKNQKLVEESSLSEKKISKLEELMFHEEAETKSLTDQANHLRASTFELLKVVDTVEEHPRKDETEQDQIYANMLFSNIKNVKESLCRLTSEIENGKSMLHQMELELQEAEKKTSLAENQKLELDKKVRDLRMESIDIKKSRDFLNSRIVELELELHELHQEENERKVRQGDFHVELQNKINEINELETHAASLFGQLQCSMITQLLYEQKFHEIHEANLGYFDENECLKAQLSGIGCEIVSLKECISSLEDQTDIHIKFENPENQELQGAQFTSVPHGINLNKEKTTPMTAMLSDLNNVRTRLQDFEKALVEIKELMVQENMNMRFKLEASMKQVELSKSKGLKNKRNSKPTSEISEVDNVLMTKDIVLDQISDDSSHSVRKKEEPIGTENEIVELWETSDPNGTIGLMVGKLKKSSSSSKLDKADIDHVKSMRKWKGENLIPDSDTLVKELSVDKLEIPKKYEEPIQGTKKRKILARLDADIQKLANLQITVQDLKRKLEVTEKGKRGKDVIECESLRGQLEEADTTIMKLFDLNARLTKNVEKSTFSEVEASTRRRRLPQQAQRMSEKIANLQMEIQKLQFVLHKLDHEKEGKTKVFETKRRVLLRDYLYGEGRANHRQKKAQFCACSQPRTFQD</sequence>
<feature type="domain" description="NAB" evidence="4">
    <location>
        <begin position="10"/>
        <end position="90"/>
    </location>
</feature>
<name>A0A2Z7ASX9_9LAMI</name>
<dbReference type="GO" id="GO:0051015">
    <property type="term" value="F:actin filament binding"/>
    <property type="evidence" value="ECO:0007669"/>
    <property type="project" value="TreeGrafter"/>
</dbReference>
<comment type="similarity">
    <text evidence="2">Belongs to the NET family.</text>
</comment>
<dbReference type="PANTHER" id="PTHR32258:SF32">
    <property type="entry name" value="PROTEIN NETWORKED 1D"/>
    <property type="match status" value="1"/>
</dbReference>
<accession>A0A2Z7ASX9</accession>
<feature type="coiled-coil region" evidence="3">
    <location>
        <begin position="615"/>
        <end position="649"/>
    </location>
</feature>
<evidence type="ECO:0000259" key="4">
    <source>
        <dbReference type="PROSITE" id="PS51774"/>
    </source>
</evidence>
<proteinExistence type="inferred from homology"/>
<dbReference type="SUPFAM" id="SSF57997">
    <property type="entry name" value="Tropomyosin"/>
    <property type="match status" value="1"/>
</dbReference>
<feature type="coiled-coil region" evidence="3">
    <location>
        <begin position="1190"/>
        <end position="1217"/>
    </location>
</feature>
<feature type="coiled-coil region" evidence="3">
    <location>
        <begin position="499"/>
        <end position="540"/>
    </location>
</feature>
<dbReference type="Pfam" id="PF07765">
    <property type="entry name" value="KIP1"/>
    <property type="match status" value="1"/>
</dbReference>